<dbReference type="EMBL" id="CP144690">
    <property type="protein sequence ID" value="WVY92240.1"/>
    <property type="molecule type" value="Genomic_DNA"/>
</dbReference>
<name>A0AAQ3MJV2_VIGMU</name>
<organism evidence="1 2">
    <name type="scientific">Vigna mungo</name>
    <name type="common">Black gram</name>
    <name type="synonym">Phaseolus mungo</name>
    <dbReference type="NCBI Taxonomy" id="3915"/>
    <lineage>
        <taxon>Eukaryota</taxon>
        <taxon>Viridiplantae</taxon>
        <taxon>Streptophyta</taxon>
        <taxon>Embryophyta</taxon>
        <taxon>Tracheophyta</taxon>
        <taxon>Spermatophyta</taxon>
        <taxon>Magnoliopsida</taxon>
        <taxon>eudicotyledons</taxon>
        <taxon>Gunneridae</taxon>
        <taxon>Pentapetalae</taxon>
        <taxon>rosids</taxon>
        <taxon>fabids</taxon>
        <taxon>Fabales</taxon>
        <taxon>Fabaceae</taxon>
        <taxon>Papilionoideae</taxon>
        <taxon>50 kb inversion clade</taxon>
        <taxon>NPAAA clade</taxon>
        <taxon>indigoferoid/millettioid clade</taxon>
        <taxon>Phaseoleae</taxon>
        <taxon>Vigna</taxon>
    </lineage>
</organism>
<accession>A0AAQ3MJV2</accession>
<sequence length="125" mass="15284">SQCPIQWVAQGCVVICQRLFWFGSLALRSIELVMNLVVLEWMKLVRWRRDLNFVYGLLFTGLRLHVKTQRMMEMAWRRLQFSRWRMEEKMNFLGFSLLLRFGWLMEEQRNCHSGMRLVAVVRQWR</sequence>
<evidence type="ECO:0000313" key="2">
    <source>
        <dbReference type="Proteomes" id="UP001374535"/>
    </source>
</evidence>
<gene>
    <name evidence="1" type="ORF">V8G54_037754</name>
</gene>
<dbReference type="AlphaFoldDB" id="A0AAQ3MJV2"/>
<evidence type="ECO:0000313" key="1">
    <source>
        <dbReference type="EMBL" id="WVY92240.1"/>
    </source>
</evidence>
<dbReference type="Proteomes" id="UP001374535">
    <property type="component" value="Chromosome 11"/>
</dbReference>
<protein>
    <submittedName>
        <fullName evidence="1">Uncharacterized protein</fullName>
    </submittedName>
</protein>
<proteinExistence type="predicted"/>
<feature type="non-terminal residue" evidence="1">
    <location>
        <position position="1"/>
    </location>
</feature>
<keyword evidence="2" id="KW-1185">Reference proteome</keyword>
<reference evidence="1 2" key="1">
    <citation type="journal article" date="2023" name="Life. Sci Alliance">
        <title>Evolutionary insights into 3D genome organization and epigenetic landscape of Vigna mungo.</title>
        <authorList>
            <person name="Junaid A."/>
            <person name="Singh B."/>
            <person name="Bhatia S."/>
        </authorList>
    </citation>
    <scope>NUCLEOTIDE SEQUENCE [LARGE SCALE GENOMIC DNA]</scope>
    <source>
        <strain evidence="1">Urdbean</strain>
    </source>
</reference>